<dbReference type="EnsemblProtists" id="PYU1_T013426">
    <property type="protein sequence ID" value="PYU1_T013426"/>
    <property type="gene ID" value="PYU1_G013397"/>
</dbReference>
<evidence type="ECO:0000256" key="3">
    <source>
        <dbReference type="ARBA" id="ARBA00022737"/>
    </source>
</evidence>
<dbReference type="InterPro" id="IPR036322">
    <property type="entry name" value="WD40_repeat_dom_sf"/>
</dbReference>
<feature type="compositionally biased region" description="Polar residues" evidence="7">
    <location>
        <begin position="19"/>
        <end position="28"/>
    </location>
</feature>
<evidence type="ECO:0000256" key="7">
    <source>
        <dbReference type="SAM" id="MobiDB-lite"/>
    </source>
</evidence>
<feature type="repeat" description="WD" evidence="6">
    <location>
        <begin position="357"/>
        <end position="402"/>
    </location>
</feature>
<dbReference type="AlphaFoldDB" id="K3X877"/>
<reference evidence="9" key="2">
    <citation type="submission" date="2010-04" db="EMBL/GenBank/DDBJ databases">
        <authorList>
            <person name="Buell R."/>
            <person name="Hamilton J."/>
            <person name="Hostetler J."/>
        </authorList>
    </citation>
    <scope>NUCLEOTIDE SEQUENCE [LARGE SCALE GENOMIC DNA]</scope>
    <source>
        <strain evidence="9">DAOM:BR144</strain>
    </source>
</reference>
<dbReference type="STRING" id="431595.K3X877"/>
<dbReference type="GO" id="GO:2000001">
    <property type="term" value="P:regulation of DNA damage checkpoint"/>
    <property type="evidence" value="ECO:0007669"/>
    <property type="project" value="TreeGrafter"/>
</dbReference>
<organism evidence="8 9">
    <name type="scientific">Globisporangium ultimum (strain ATCC 200006 / CBS 805.95 / DAOM BR144)</name>
    <name type="common">Pythium ultimum</name>
    <dbReference type="NCBI Taxonomy" id="431595"/>
    <lineage>
        <taxon>Eukaryota</taxon>
        <taxon>Sar</taxon>
        <taxon>Stramenopiles</taxon>
        <taxon>Oomycota</taxon>
        <taxon>Peronosporomycetes</taxon>
        <taxon>Pythiales</taxon>
        <taxon>Pythiaceae</taxon>
        <taxon>Globisporangium</taxon>
    </lineage>
</organism>
<dbReference type="Proteomes" id="UP000019132">
    <property type="component" value="Unassembled WGS sequence"/>
</dbReference>
<feature type="compositionally biased region" description="Polar residues" evidence="7">
    <location>
        <begin position="92"/>
        <end position="107"/>
    </location>
</feature>
<feature type="region of interest" description="Disordered" evidence="7">
    <location>
        <begin position="217"/>
        <end position="244"/>
    </location>
</feature>
<sequence length="630" mass="68305">MAAQGILKFFRPVRDTARSAEQQQQRTTPAEPEVSDATATAATASRKRHRASTQTNKSTRLRSYFKGASGENEGNDASNSVNDKILSATLSQQSRAAQENTGKQGSAKTDARDAACGASAVARDEIKAETSVAVAGDGQEPAISEYEKKRLATMAANAVFLHQLGMVKVQRDVLRVVQPTGKSAKSKKPKATVKTMKELLPPRRSQRLRGAPVGALSGALKASQQVRESGDDDEEEPPVDSFDDSSVLRYSCASKTKVAVSAVRCPTDGDSKRNDEEMPLIGFSFGASVPAVADPQLKKIYSLSFSPFQENGLIAAGGHQGYVSIYPRDPIPVDDSDTAQSPKAAADNMLQQPLMAFKAHSGWISSVSLSKSVQGEKNILLTTSNDSFLKVWDLNQSSSLSNTAKEVLKTNSLHRNGIFGMDTHGDSLLTCSKDASIVFSQFRGNGSGLDVVHRFKEHDGVVKSVRFSALQPDQFASGGNDRVLRVFDVRSPNSAMLQIDNAHLRAINSVQWHPRNANWILSASFDPDLHLFDMRKPALPLFTFRGHYLGSQQNAIYHPAFVDTGRAIVAAGGSRCQEISLYKTRDGSTISRGHIGMKADYIVADPFQDRILVASGGRLEYANFRYEMSS</sequence>
<dbReference type="SUPFAM" id="SSF50978">
    <property type="entry name" value="WD40 repeat-like"/>
    <property type="match status" value="1"/>
</dbReference>
<dbReference type="OMA" id="DANLVMC"/>
<evidence type="ECO:0000256" key="6">
    <source>
        <dbReference type="PROSITE-ProRule" id="PRU00221"/>
    </source>
</evidence>
<dbReference type="HOGENOM" id="CLU_029587_0_0_1"/>
<dbReference type="EMBL" id="GL376609">
    <property type="status" value="NOT_ANNOTATED_CDS"/>
    <property type="molecule type" value="Genomic_DNA"/>
</dbReference>
<dbReference type="InterPro" id="IPR015943">
    <property type="entry name" value="WD40/YVTN_repeat-like_dom_sf"/>
</dbReference>
<dbReference type="PANTHER" id="PTHR14773">
    <property type="entry name" value="WD REPEAT-CONTAINING PROTEIN 76"/>
    <property type="match status" value="1"/>
</dbReference>
<evidence type="ECO:0000256" key="4">
    <source>
        <dbReference type="ARBA" id="ARBA00022763"/>
    </source>
</evidence>
<dbReference type="PROSITE" id="PS00678">
    <property type="entry name" value="WD_REPEATS_1"/>
    <property type="match status" value="1"/>
</dbReference>
<name>K3X877_GLOUD</name>
<feature type="compositionally biased region" description="Acidic residues" evidence="7">
    <location>
        <begin position="230"/>
        <end position="243"/>
    </location>
</feature>
<keyword evidence="4" id="KW-0227">DNA damage</keyword>
<protein>
    <submittedName>
        <fullName evidence="8">Uncharacterized protein</fullName>
    </submittedName>
</protein>
<accession>K3X877</accession>
<evidence type="ECO:0000256" key="1">
    <source>
        <dbReference type="ARBA" id="ARBA00005434"/>
    </source>
</evidence>
<dbReference type="PROSITE" id="PS50294">
    <property type="entry name" value="WD_REPEATS_REGION"/>
    <property type="match status" value="1"/>
</dbReference>
<comment type="similarity">
    <text evidence="1">Belongs to the WD repeat DDB2/WDR76 family.</text>
</comment>
<dbReference type="InterPro" id="IPR001680">
    <property type="entry name" value="WD40_rpt"/>
</dbReference>
<dbReference type="InterPro" id="IPR050853">
    <property type="entry name" value="WD_repeat_DNA-damage-binding"/>
</dbReference>
<dbReference type="InterPro" id="IPR019775">
    <property type="entry name" value="WD40_repeat_CS"/>
</dbReference>
<evidence type="ECO:0000256" key="5">
    <source>
        <dbReference type="ARBA" id="ARBA00023125"/>
    </source>
</evidence>
<keyword evidence="2 6" id="KW-0853">WD repeat</keyword>
<keyword evidence="9" id="KW-1185">Reference proteome</keyword>
<evidence type="ECO:0000256" key="2">
    <source>
        <dbReference type="ARBA" id="ARBA00022574"/>
    </source>
</evidence>
<reference evidence="9" key="1">
    <citation type="journal article" date="2010" name="Genome Biol.">
        <title>Genome sequence of the necrotrophic plant pathogen Pythium ultimum reveals original pathogenicity mechanisms and effector repertoire.</title>
        <authorList>
            <person name="Levesque C.A."/>
            <person name="Brouwer H."/>
            <person name="Cano L."/>
            <person name="Hamilton J.P."/>
            <person name="Holt C."/>
            <person name="Huitema E."/>
            <person name="Raffaele S."/>
            <person name="Robideau G.P."/>
            <person name="Thines M."/>
            <person name="Win J."/>
            <person name="Zerillo M.M."/>
            <person name="Beakes G.W."/>
            <person name="Boore J.L."/>
            <person name="Busam D."/>
            <person name="Dumas B."/>
            <person name="Ferriera S."/>
            <person name="Fuerstenberg S.I."/>
            <person name="Gachon C.M."/>
            <person name="Gaulin E."/>
            <person name="Govers F."/>
            <person name="Grenville-Briggs L."/>
            <person name="Horner N."/>
            <person name="Hostetler J."/>
            <person name="Jiang R.H."/>
            <person name="Johnson J."/>
            <person name="Krajaejun T."/>
            <person name="Lin H."/>
            <person name="Meijer H.J."/>
            <person name="Moore B."/>
            <person name="Morris P."/>
            <person name="Phuntmart V."/>
            <person name="Puiu D."/>
            <person name="Shetty J."/>
            <person name="Stajich J.E."/>
            <person name="Tripathy S."/>
            <person name="Wawra S."/>
            <person name="van West P."/>
            <person name="Whitty B.R."/>
            <person name="Coutinho P.M."/>
            <person name="Henrissat B."/>
            <person name="Martin F."/>
            <person name="Thomas P.D."/>
            <person name="Tyler B.M."/>
            <person name="De Vries R.P."/>
            <person name="Kamoun S."/>
            <person name="Yandell M."/>
            <person name="Tisserat N."/>
            <person name="Buell C.R."/>
        </authorList>
    </citation>
    <scope>NUCLEOTIDE SEQUENCE</scope>
    <source>
        <strain evidence="9">DAOM:BR144</strain>
    </source>
</reference>
<dbReference type="Pfam" id="PF00400">
    <property type="entry name" value="WD40"/>
    <property type="match status" value="2"/>
</dbReference>
<dbReference type="SMART" id="SM00320">
    <property type="entry name" value="WD40"/>
    <property type="match status" value="6"/>
</dbReference>
<dbReference type="PANTHER" id="PTHR14773:SF2">
    <property type="entry name" value="(WILD MALAYSIAN BANANA) HYPOTHETICAL PROTEIN"/>
    <property type="match status" value="1"/>
</dbReference>
<proteinExistence type="inferred from homology"/>
<keyword evidence="3" id="KW-0677">Repeat</keyword>
<reference evidence="8" key="3">
    <citation type="submission" date="2015-02" db="UniProtKB">
        <authorList>
            <consortium name="EnsemblProtists"/>
        </authorList>
    </citation>
    <scope>IDENTIFICATION</scope>
    <source>
        <strain evidence="8">DAOM BR144</strain>
    </source>
</reference>
<feature type="repeat" description="WD" evidence="6">
    <location>
        <begin position="455"/>
        <end position="497"/>
    </location>
</feature>
<feature type="region of interest" description="Disordered" evidence="7">
    <location>
        <begin position="1"/>
        <end position="81"/>
    </location>
</feature>
<evidence type="ECO:0000313" key="8">
    <source>
        <dbReference type="EnsemblProtists" id="PYU1_T013426"/>
    </source>
</evidence>
<dbReference type="PROSITE" id="PS50082">
    <property type="entry name" value="WD_REPEATS_2"/>
    <property type="match status" value="2"/>
</dbReference>
<dbReference type="GO" id="GO:0006974">
    <property type="term" value="P:DNA damage response"/>
    <property type="evidence" value="ECO:0007669"/>
    <property type="project" value="UniProtKB-KW"/>
</dbReference>
<dbReference type="VEuPathDB" id="FungiDB:PYU1_G013397"/>
<feature type="region of interest" description="Disordered" evidence="7">
    <location>
        <begin position="92"/>
        <end position="111"/>
    </location>
</feature>
<dbReference type="GO" id="GO:0005634">
    <property type="term" value="C:nucleus"/>
    <property type="evidence" value="ECO:0007669"/>
    <property type="project" value="TreeGrafter"/>
</dbReference>
<dbReference type="GO" id="GO:0003677">
    <property type="term" value="F:DNA binding"/>
    <property type="evidence" value="ECO:0007669"/>
    <property type="project" value="UniProtKB-KW"/>
</dbReference>
<dbReference type="Gene3D" id="2.130.10.10">
    <property type="entry name" value="YVTN repeat-like/Quinoprotein amine dehydrogenase"/>
    <property type="match status" value="2"/>
</dbReference>
<evidence type="ECO:0000313" key="9">
    <source>
        <dbReference type="Proteomes" id="UP000019132"/>
    </source>
</evidence>
<keyword evidence="5" id="KW-0238">DNA-binding</keyword>
<dbReference type="eggNOG" id="KOG0264">
    <property type="taxonomic scope" value="Eukaryota"/>
</dbReference>
<dbReference type="InParanoid" id="K3X877"/>